<keyword evidence="7" id="KW-1185">Reference proteome</keyword>
<keyword evidence="1" id="KW-0285">Flavoprotein</keyword>
<dbReference type="Pfam" id="PF00296">
    <property type="entry name" value="Bac_luciferase"/>
    <property type="match status" value="1"/>
</dbReference>
<keyword evidence="2" id="KW-0288">FMN</keyword>
<dbReference type="PANTHER" id="PTHR42847:SF4">
    <property type="entry name" value="ALKANESULFONATE MONOOXYGENASE-RELATED"/>
    <property type="match status" value="1"/>
</dbReference>
<dbReference type="PANTHER" id="PTHR42847">
    <property type="entry name" value="ALKANESULFONATE MONOOXYGENASE"/>
    <property type="match status" value="1"/>
</dbReference>
<sequence length="306" mass="32382">MKFTLEYPGDVPGASPLLLEGAVLAQIARQAQDLGFDALCLADHPAPSAKWFAAGGHDSFEPAVALAYAAAATTSLTLMTNLYVLPFRNPYLAAKALTTLDILSGGRLIVGVGAGYLRSEFAALGVDFDDRAALFDEAIDTLRRIWLSPSTPVVGEGFGATTPMRLHRPVQEPHPPLWIGGNSRAAIRRVVSAGQGWCPVLGPEQMTTSIRTAAMSGTGDLRRAVGRLREELVRAGRDPAEISIQVEAPAVDVADDRSVQRFVERVGELGAVGVTHLCVHADARSVDAASEFVCGFGELIIRGAQG</sequence>
<evidence type="ECO:0000256" key="3">
    <source>
        <dbReference type="ARBA" id="ARBA00023002"/>
    </source>
</evidence>
<name>A0ABU2GYM0_9ACTN</name>
<dbReference type="InterPro" id="IPR019921">
    <property type="entry name" value="Lucif-like_OxRdtase_Rv2161c"/>
</dbReference>
<dbReference type="NCBIfam" id="TIGR03619">
    <property type="entry name" value="F420_Rv2161c"/>
    <property type="match status" value="1"/>
</dbReference>
<protein>
    <submittedName>
        <fullName evidence="6">TIGR03619 family F420-dependent LLM class oxidoreductase</fullName>
        <ecNumber evidence="6">1.-.-.-</ecNumber>
    </submittedName>
</protein>
<dbReference type="InterPro" id="IPR036661">
    <property type="entry name" value="Luciferase-like_sf"/>
</dbReference>
<dbReference type="EMBL" id="JAVLUS010000027">
    <property type="protein sequence ID" value="MDS1116553.1"/>
    <property type="molecule type" value="Genomic_DNA"/>
</dbReference>
<accession>A0ABU2GYM0</accession>
<organism evidence="6 7">
    <name type="scientific">Gordonia westfalica</name>
    <dbReference type="NCBI Taxonomy" id="158898"/>
    <lineage>
        <taxon>Bacteria</taxon>
        <taxon>Bacillati</taxon>
        <taxon>Actinomycetota</taxon>
        <taxon>Actinomycetes</taxon>
        <taxon>Mycobacteriales</taxon>
        <taxon>Gordoniaceae</taxon>
        <taxon>Gordonia</taxon>
    </lineage>
</organism>
<evidence type="ECO:0000313" key="7">
    <source>
        <dbReference type="Proteomes" id="UP001265083"/>
    </source>
</evidence>
<dbReference type="InterPro" id="IPR050172">
    <property type="entry name" value="SsuD_RutA_monooxygenase"/>
</dbReference>
<evidence type="ECO:0000259" key="5">
    <source>
        <dbReference type="Pfam" id="PF00296"/>
    </source>
</evidence>
<dbReference type="EC" id="1.-.-.-" evidence="6"/>
<keyword evidence="3 6" id="KW-0560">Oxidoreductase</keyword>
<evidence type="ECO:0000313" key="6">
    <source>
        <dbReference type="EMBL" id="MDS1116553.1"/>
    </source>
</evidence>
<dbReference type="GO" id="GO:0016491">
    <property type="term" value="F:oxidoreductase activity"/>
    <property type="evidence" value="ECO:0007669"/>
    <property type="project" value="UniProtKB-KW"/>
</dbReference>
<dbReference type="Gene3D" id="3.20.20.30">
    <property type="entry name" value="Luciferase-like domain"/>
    <property type="match status" value="1"/>
</dbReference>
<dbReference type="RefSeq" id="WP_310952322.1">
    <property type="nucleotide sequence ID" value="NZ_JAVLUS010000027.1"/>
</dbReference>
<gene>
    <name evidence="6" type="ORF">RD149_22660</name>
</gene>
<proteinExistence type="predicted"/>
<evidence type="ECO:0000256" key="2">
    <source>
        <dbReference type="ARBA" id="ARBA00022643"/>
    </source>
</evidence>
<dbReference type="SUPFAM" id="SSF51679">
    <property type="entry name" value="Bacterial luciferase-like"/>
    <property type="match status" value="1"/>
</dbReference>
<evidence type="ECO:0000256" key="4">
    <source>
        <dbReference type="ARBA" id="ARBA00023033"/>
    </source>
</evidence>
<reference evidence="6 7" key="1">
    <citation type="submission" date="2023-08" db="EMBL/GenBank/DDBJ databases">
        <title>Bioegradation of LLDPE and BLDPE plastic by marine bacteria from coast plastic debris.</title>
        <authorList>
            <person name="Rong Z."/>
        </authorList>
    </citation>
    <scope>NUCLEOTIDE SEQUENCE [LARGE SCALE GENOMIC DNA]</scope>
    <source>
        <strain evidence="6 7">Z-2</strain>
    </source>
</reference>
<dbReference type="Proteomes" id="UP001265083">
    <property type="component" value="Unassembled WGS sequence"/>
</dbReference>
<dbReference type="InterPro" id="IPR011251">
    <property type="entry name" value="Luciferase-like_dom"/>
</dbReference>
<feature type="domain" description="Luciferase-like" evidence="5">
    <location>
        <begin position="24"/>
        <end position="250"/>
    </location>
</feature>
<keyword evidence="4" id="KW-0503">Monooxygenase</keyword>
<evidence type="ECO:0000256" key="1">
    <source>
        <dbReference type="ARBA" id="ARBA00022630"/>
    </source>
</evidence>
<comment type="caution">
    <text evidence="6">The sequence shown here is derived from an EMBL/GenBank/DDBJ whole genome shotgun (WGS) entry which is preliminary data.</text>
</comment>